<gene>
    <name evidence="3" type="ORF">VaNZ11_012468</name>
</gene>
<dbReference type="Proteomes" id="UP001165090">
    <property type="component" value="Unassembled WGS sequence"/>
</dbReference>
<dbReference type="SUPFAM" id="SSF52058">
    <property type="entry name" value="L domain-like"/>
    <property type="match status" value="1"/>
</dbReference>
<feature type="compositionally biased region" description="Polar residues" evidence="2">
    <location>
        <begin position="262"/>
        <end position="271"/>
    </location>
</feature>
<organism evidence="3 4">
    <name type="scientific">Volvox africanus</name>
    <dbReference type="NCBI Taxonomy" id="51714"/>
    <lineage>
        <taxon>Eukaryota</taxon>
        <taxon>Viridiplantae</taxon>
        <taxon>Chlorophyta</taxon>
        <taxon>core chlorophytes</taxon>
        <taxon>Chlorophyceae</taxon>
        <taxon>CS clade</taxon>
        <taxon>Chlamydomonadales</taxon>
        <taxon>Volvocaceae</taxon>
        <taxon>Volvox</taxon>
    </lineage>
</organism>
<feature type="region of interest" description="Disordered" evidence="2">
    <location>
        <begin position="343"/>
        <end position="436"/>
    </location>
</feature>
<feature type="compositionally biased region" description="Pro residues" evidence="2">
    <location>
        <begin position="345"/>
        <end position="357"/>
    </location>
</feature>
<accession>A0ABQ5SF65</accession>
<proteinExistence type="predicted"/>
<dbReference type="PANTHER" id="PTHR13318">
    <property type="entry name" value="PARTNER OF PAIRED, ISOFORM B-RELATED"/>
    <property type="match status" value="1"/>
</dbReference>
<evidence type="ECO:0000313" key="4">
    <source>
        <dbReference type="Proteomes" id="UP001165090"/>
    </source>
</evidence>
<feature type="compositionally biased region" description="Polar residues" evidence="2">
    <location>
        <begin position="407"/>
        <end position="419"/>
    </location>
</feature>
<dbReference type="InterPro" id="IPR032675">
    <property type="entry name" value="LRR_dom_sf"/>
</dbReference>
<dbReference type="SMART" id="SM00367">
    <property type="entry name" value="LRR_CC"/>
    <property type="match status" value="5"/>
</dbReference>
<feature type="compositionally biased region" description="Pro residues" evidence="2">
    <location>
        <begin position="422"/>
        <end position="433"/>
    </location>
</feature>
<feature type="region of interest" description="Disordered" evidence="2">
    <location>
        <begin position="258"/>
        <end position="319"/>
    </location>
</feature>
<sequence length="1080" mass="114501">MGSLMSSERAGISEPTAVDAAMVTALMQADVQWQNLPFDVIRLIVKSCLHIPLVPSGLTRAPVLSCAGNDRGQEALPLPIISTSAAASPDAGTSSITFPIHCVPAAASRNDYGDTDDIHPELFQFAVRTLRLVCCSWRDAASSAVVRLQLLNLDVLRPERLLGTVFPELYDLDLSLHTGLYDEDVPLLTGCRKLAILKLNGQRITSTGIALLGSLTSLQRLDISCGLVRYPLALVLQALPGLQHVTIRCCASSLLPPRAHTEQGQTGSTKTVHPPQLASPTQPSASFHSPSRRSAPPPPPPPGPPPPPPRIPNSYTSQQHRLASLGTAQPSVNPATLVAVGSWVQPPPPPGPPPPPVGASFGLPNPRPQSTATPPQLPPLASRSLPQQQRNVQPAQCQDVAAAAHSTPEQSIVSTSVRQSVPLPPPGPPPPAPQIFNSYTSQLLQLPSSRPVPTSVAPDPLQELRKPELMKHVDAMQLKPPAVGGDCAASGGTCATPPISRNQNAPAPPTFPGNSSITIAASQAPVLCALSTCGNLTEPSPPAGGLLPVVVAAPAATAGTQQSSMPFAPSLDWCAKVPALQSLHVLDVRGHWLEVTSLSKLTQLVLKDNSRPPPMGALQAMAKGLKALRRLELYGSSAHIAGPDVADAMSQFTRLESFTMDALGAAPPRAYQPKDFDHLLRGLVPLGPRPTSLVIRRPGWSPGRLRVLAPLTGLTRLEVGNSPLAYKLKTIGGAVGGVGSDVLDAGVSAGAGFKVLSSFFPKLRVFSLGPAMTRSATEQGVQALASCLTGLTSLNLEASNTLRDVWLGPVLGRMTSLCSLDLSNCLNLMDSTLSHLTSLSNLTTLRLRGCWKINGKGLGVLRPPLLRLRQLDLSDCRICDEGLQEVAHLTRLTSLELVRCWGVRANGLAALSGLTHLAALNLGSTNTDDVGVTLLVRDLGVSMTDLNLAATLITHEGAMALAQALPRLRRLSFSKCSGVDDQALQYLSSLVCLRRLHLKNCRNISDVAVRKLAEKLPRLQHLELNGSWGVAMQTIDKLYGKPNAEWRRPEDVAREEELAGEGRGGNTEEEDLDVALRSLW</sequence>
<feature type="region of interest" description="Disordered" evidence="2">
    <location>
        <begin position="1049"/>
        <end position="1072"/>
    </location>
</feature>
<evidence type="ECO:0000313" key="3">
    <source>
        <dbReference type="EMBL" id="GLI68128.1"/>
    </source>
</evidence>
<dbReference type="Pfam" id="PF13516">
    <property type="entry name" value="LRR_6"/>
    <property type="match status" value="1"/>
</dbReference>
<name>A0ABQ5SF65_9CHLO</name>
<dbReference type="Gene3D" id="3.80.10.10">
    <property type="entry name" value="Ribonuclease Inhibitor"/>
    <property type="match status" value="3"/>
</dbReference>
<dbReference type="InterPro" id="IPR001611">
    <property type="entry name" value="Leu-rich_rpt"/>
</dbReference>
<feature type="compositionally biased region" description="Polar residues" evidence="2">
    <location>
        <begin position="384"/>
        <end position="396"/>
    </location>
</feature>
<reference evidence="3 4" key="1">
    <citation type="journal article" date="2023" name="IScience">
        <title>Expanded male sex-determining region conserved during the evolution of homothallism in the green alga Volvox.</title>
        <authorList>
            <person name="Yamamoto K."/>
            <person name="Matsuzaki R."/>
            <person name="Mahakham W."/>
            <person name="Heman W."/>
            <person name="Sekimoto H."/>
            <person name="Kawachi M."/>
            <person name="Minakuchi Y."/>
            <person name="Toyoda A."/>
            <person name="Nozaki H."/>
        </authorList>
    </citation>
    <scope>NUCLEOTIDE SEQUENCE [LARGE SCALE GENOMIC DNA]</scope>
    <source>
        <strain evidence="3 4">NIES-4468</strain>
    </source>
</reference>
<comment type="subcellular location">
    <subcellularLocation>
        <location evidence="1">Cytoplasm</location>
        <location evidence="1">Cytoskeleton</location>
        <location evidence="1">Cilium axoneme</location>
    </subcellularLocation>
</comment>
<dbReference type="PANTHER" id="PTHR13318:SF105">
    <property type="entry name" value="F-BOX_LRR-REPEAT PROTEIN 3"/>
    <property type="match status" value="1"/>
</dbReference>
<feature type="compositionally biased region" description="Low complexity" evidence="2">
    <location>
        <begin position="283"/>
        <end position="294"/>
    </location>
</feature>
<dbReference type="SMART" id="SM00368">
    <property type="entry name" value="LRR_RI"/>
    <property type="match status" value="3"/>
</dbReference>
<protein>
    <submittedName>
        <fullName evidence="3">Uncharacterized protein</fullName>
    </submittedName>
</protein>
<dbReference type="InterPro" id="IPR006553">
    <property type="entry name" value="Leu-rich_rpt_Cys-con_subtyp"/>
</dbReference>
<evidence type="ECO:0000256" key="1">
    <source>
        <dbReference type="ARBA" id="ARBA00004430"/>
    </source>
</evidence>
<keyword evidence="4" id="KW-1185">Reference proteome</keyword>
<feature type="compositionally biased region" description="Pro residues" evidence="2">
    <location>
        <begin position="295"/>
        <end position="311"/>
    </location>
</feature>
<dbReference type="EMBL" id="BSDZ01000079">
    <property type="protein sequence ID" value="GLI68128.1"/>
    <property type="molecule type" value="Genomic_DNA"/>
</dbReference>
<comment type="caution">
    <text evidence="3">The sequence shown here is derived from an EMBL/GenBank/DDBJ whole genome shotgun (WGS) entry which is preliminary data.</text>
</comment>
<evidence type="ECO:0000256" key="2">
    <source>
        <dbReference type="SAM" id="MobiDB-lite"/>
    </source>
</evidence>
<dbReference type="SUPFAM" id="SSF52047">
    <property type="entry name" value="RNI-like"/>
    <property type="match status" value="2"/>
</dbReference>